<accession>A0A0C2WM62</accession>
<dbReference type="HOGENOM" id="CLU_2764632_0_0_1"/>
<name>A0A0C2WM62_AMAMK</name>
<dbReference type="AlphaFoldDB" id="A0A0C2WM62"/>
<protein>
    <submittedName>
        <fullName evidence="1">Uncharacterized protein</fullName>
    </submittedName>
</protein>
<organism evidence="1 2">
    <name type="scientific">Amanita muscaria (strain Koide BX008)</name>
    <dbReference type="NCBI Taxonomy" id="946122"/>
    <lineage>
        <taxon>Eukaryota</taxon>
        <taxon>Fungi</taxon>
        <taxon>Dikarya</taxon>
        <taxon>Basidiomycota</taxon>
        <taxon>Agaricomycotina</taxon>
        <taxon>Agaricomycetes</taxon>
        <taxon>Agaricomycetidae</taxon>
        <taxon>Agaricales</taxon>
        <taxon>Pluteineae</taxon>
        <taxon>Amanitaceae</taxon>
        <taxon>Amanita</taxon>
    </lineage>
</organism>
<sequence>IDQMVDSPTRDVDLLPYGSYRVCRCCAVMHSLGGSRFFLHKDNLVSNSRFVLRYEKDTGVAYLSSNLTLC</sequence>
<evidence type="ECO:0000313" key="1">
    <source>
        <dbReference type="EMBL" id="KIL57293.1"/>
    </source>
</evidence>
<dbReference type="Proteomes" id="UP000054549">
    <property type="component" value="Unassembled WGS sequence"/>
</dbReference>
<dbReference type="InParanoid" id="A0A0C2WM62"/>
<feature type="non-terminal residue" evidence="1">
    <location>
        <position position="1"/>
    </location>
</feature>
<gene>
    <name evidence="1" type="ORF">M378DRAFT_171891</name>
</gene>
<keyword evidence="2" id="KW-1185">Reference proteome</keyword>
<proteinExistence type="predicted"/>
<evidence type="ECO:0000313" key="2">
    <source>
        <dbReference type="Proteomes" id="UP000054549"/>
    </source>
</evidence>
<reference evidence="1 2" key="1">
    <citation type="submission" date="2014-04" db="EMBL/GenBank/DDBJ databases">
        <title>Evolutionary Origins and Diversification of the Mycorrhizal Mutualists.</title>
        <authorList>
            <consortium name="DOE Joint Genome Institute"/>
            <consortium name="Mycorrhizal Genomics Consortium"/>
            <person name="Kohler A."/>
            <person name="Kuo A."/>
            <person name="Nagy L.G."/>
            <person name="Floudas D."/>
            <person name="Copeland A."/>
            <person name="Barry K.W."/>
            <person name="Cichocki N."/>
            <person name="Veneault-Fourrey C."/>
            <person name="LaButti K."/>
            <person name="Lindquist E.A."/>
            <person name="Lipzen A."/>
            <person name="Lundell T."/>
            <person name="Morin E."/>
            <person name="Murat C."/>
            <person name="Riley R."/>
            <person name="Ohm R."/>
            <person name="Sun H."/>
            <person name="Tunlid A."/>
            <person name="Henrissat B."/>
            <person name="Grigoriev I.V."/>
            <person name="Hibbett D.S."/>
            <person name="Martin F."/>
        </authorList>
    </citation>
    <scope>NUCLEOTIDE SEQUENCE [LARGE SCALE GENOMIC DNA]</scope>
    <source>
        <strain evidence="1 2">Koide BX008</strain>
    </source>
</reference>
<dbReference type="EMBL" id="KN818375">
    <property type="protein sequence ID" value="KIL57293.1"/>
    <property type="molecule type" value="Genomic_DNA"/>
</dbReference>